<dbReference type="PANTHER" id="PTHR34846:SF7">
    <property type="entry name" value="BLL7811 PROTEIN"/>
    <property type="match status" value="1"/>
</dbReference>
<evidence type="ECO:0000313" key="3">
    <source>
        <dbReference type="EMBL" id="MDR6334274.1"/>
    </source>
</evidence>
<feature type="domain" description="Carboxymuconolactone decarboxylase-like" evidence="1">
    <location>
        <begin position="18"/>
        <end position="100"/>
    </location>
</feature>
<name>A0A9W6FJR8_XANFL</name>
<evidence type="ECO:0000259" key="1">
    <source>
        <dbReference type="Pfam" id="PF02627"/>
    </source>
</evidence>
<dbReference type="EMBL" id="JAVDPY010000004">
    <property type="protein sequence ID" value="MDR6334274.1"/>
    <property type="molecule type" value="Genomic_DNA"/>
</dbReference>
<organism evidence="2 4">
    <name type="scientific">Xanthobacter flavus</name>
    <dbReference type="NCBI Taxonomy" id="281"/>
    <lineage>
        <taxon>Bacteria</taxon>
        <taxon>Pseudomonadati</taxon>
        <taxon>Pseudomonadota</taxon>
        <taxon>Alphaproteobacteria</taxon>
        <taxon>Hyphomicrobiales</taxon>
        <taxon>Xanthobacteraceae</taxon>
        <taxon>Xanthobacter</taxon>
    </lineage>
</organism>
<sequence>MSEDFARPTYKAFTERAPDIYAGLAALTKGVDATGLDKGLTELVKVRASQLNGCAFCLKFHLGVARKAGVPQEKLDLLAAWEEATAFSEREKAALAWTEELTLLGTGAASQDAWEALLEEFSADEAMFLTVAIATINAWNRIGIAFNFEA</sequence>
<reference evidence="2" key="1">
    <citation type="submission" date="2022-12" db="EMBL/GenBank/DDBJ databases">
        <title>Reference genome sequencing for broad-spectrum identification of bacterial and archaeal isolates by mass spectrometry.</title>
        <authorList>
            <person name="Sekiguchi Y."/>
            <person name="Tourlousse D.M."/>
        </authorList>
    </citation>
    <scope>NUCLEOTIDE SEQUENCE</scope>
    <source>
        <strain evidence="2">301</strain>
    </source>
</reference>
<dbReference type="AlphaFoldDB" id="A0A9W6FJR8"/>
<dbReference type="EMBL" id="BSDO01000003">
    <property type="protein sequence ID" value="GLI22994.1"/>
    <property type="molecule type" value="Genomic_DNA"/>
</dbReference>
<dbReference type="Pfam" id="PF02627">
    <property type="entry name" value="CMD"/>
    <property type="match status" value="1"/>
</dbReference>
<dbReference type="Gene3D" id="1.20.1290.10">
    <property type="entry name" value="AhpD-like"/>
    <property type="match status" value="1"/>
</dbReference>
<keyword evidence="5" id="KW-1185">Reference proteome</keyword>
<comment type="caution">
    <text evidence="2">The sequence shown here is derived from an EMBL/GenBank/DDBJ whole genome shotgun (WGS) entry which is preliminary data.</text>
</comment>
<proteinExistence type="predicted"/>
<dbReference type="RefSeq" id="WP_281807896.1">
    <property type="nucleotide sequence ID" value="NZ_BSDO01000003.1"/>
</dbReference>
<dbReference type="GeneID" id="95763449"/>
<dbReference type="InterPro" id="IPR029032">
    <property type="entry name" value="AhpD-like"/>
</dbReference>
<dbReference type="Proteomes" id="UP001245370">
    <property type="component" value="Unassembled WGS sequence"/>
</dbReference>
<protein>
    <submittedName>
        <fullName evidence="3">AhpD family alkylhydroperoxidase</fullName>
    </submittedName>
    <submittedName>
        <fullName evidence="2">Alkyl hydroperoxide reductase AhpD</fullName>
    </submittedName>
</protein>
<evidence type="ECO:0000313" key="2">
    <source>
        <dbReference type="EMBL" id="GLI22994.1"/>
    </source>
</evidence>
<evidence type="ECO:0000313" key="5">
    <source>
        <dbReference type="Proteomes" id="UP001245370"/>
    </source>
</evidence>
<dbReference type="SUPFAM" id="SSF69118">
    <property type="entry name" value="AhpD-like"/>
    <property type="match status" value="1"/>
</dbReference>
<evidence type="ECO:0000313" key="4">
    <source>
        <dbReference type="Proteomes" id="UP001144397"/>
    </source>
</evidence>
<gene>
    <name evidence="3" type="ORF">GGQ86_002750</name>
    <name evidence="2" type="ORF">XFLAVUS301_26680</name>
</gene>
<reference evidence="3 5" key="2">
    <citation type="submission" date="2023-07" db="EMBL/GenBank/DDBJ databases">
        <title>Genomic Encyclopedia of Type Strains, Phase IV (KMG-IV): sequencing the most valuable type-strain genomes for metagenomic binning, comparative biology and taxonomic classification.</title>
        <authorList>
            <person name="Goeker M."/>
        </authorList>
    </citation>
    <scope>NUCLEOTIDE SEQUENCE [LARGE SCALE GENOMIC DNA]</scope>
    <source>
        <strain evidence="3 5">DSM 338</strain>
    </source>
</reference>
<dbReference type="GO" id="GO:0051920">
    <property type="term" value="F:peroxiredoxin activity"/>
    <property type="evidence" value="ECO:0007669"/>
    <property type="project" value="InterPro"/>
</dbReference>
<dbReference type="InterPro" id="IPR004675">
    <property type="entry name" value="AhpD_core"/>
</dbReference>
<dbReference type="Proteomes" id="UP001144397">
    <property type="component" value="Unassembled WGS sequence"/>
</dbReference>
<accession>A0A9W6FJR8</accession>
<dbReference type="PANTHER" id="PTHR34846">
    <property type="entry name" value="4-CARBOXYMUCONOLACTONE DECARBOXYLASE FAMILY PROTEIN (AFU_ORTHOLOGUE AFUA_6G11590)"/>
    <property type="match status" value="1"/>
</dbReference>
<dbReference type="InterPro" id="IPR003779">
    <property type="entry name" value="CMD-like"/>
</dbReference>
<dbReference type="NCBIfam" id="TIGR00778">
    <property type="entry name" value="ahpD_dom"/>
    <property type="match status" value="1"/>
</dbReference>